<keyword evidence="6" id="KW-0547">Nucleotide-binding</keyword>
<dbReference type="FunFam" id="3.40.50.300:FF:000299">
    <property type="entry name" value="ABC transporter ATP-binding protein/permease"/>
    <property type="match status" value="1"/>
</dbReference>
<comment type="similarity">
    <text evidence="2">Belongs to the ABC transporter superfamily.</text>
</comment>
<comment type="caution">
    <text evidence="16">The sequence shown here is derived from an EMBL/GenBank/DDBJ whole genome shotgun (WGS) entry which is preliminary data.</text>
</comment>
<dbReference type="NCBIfam" id="TIGR03375">
    <property type="entry name" value="type_I_sec_LssB"/>
    <property type="match status" value="1"/>
</dbReference>
<keyword evidence="3" id="KW-0813">Transport</keyword>
<keyword evidence="7" id="KW-0378">Hydrolase</keyword>
<feature type="domain" description="ABC transmembrane type-1" evidence="14">
    <location>
        <begin position="167"/>
        <end position="445"/>
    </location>
</feature>
<proteinExistence type="inferred from homology"/>
<reference evidence="16" key="1">
    <citation type="submission" date="2022-07" db="EMBL/GenBank/DDBJ databases">
        <title>Ectorhizobium quercum gen.nov., sp. nov.</title>
        <authorList>
            <person name="Ma T."/>
            <person name="Li Y."/>
        </authorList>
    </citation>
    <scope>NUCLEOTIDE SEQUENCE</scope>
    <source>
        <strain evidence="16">BDR2-2</strain>
    </source>
</reference>
<evidence type="ECO:0000256" key="9">
    <source>
        <dbReference type="ARBA" id="ARBA00022989"/>
    </source>
</evidence>
<dbReference type="PROSITE" id="PS50990">
    <property type="entry name" value="PEPTIDASE_C39"/>
    <property type="match status" value="1"/>
</dbReference>
<dbReference type="GO" id="GO:0015421">
    <property type="term" value="F:ABC-type oligopeptide transporter activity"/>
    <property type="evidence" value="ECO:0007669"/>
    <property type="project" value="TreeGrafter"/>
</dbReference>
<evidence type="ECO:0000256" key="2">
    <source>
        <dbReference type="ARBA" id="ARBA00005417"/>
    </source>
</evidence>
<feature type="transmembrane region" description="Helical" evidence="12">
    <location>
        <begin position="163"/>
        <end position="189"/>
    </location>
</feature>
<dbReference type="GO" id="GO:0006508">
    <property type="term" value="P:proteolysis"/>
    <property type="evidence" value="ECO:0007669"/>
    <property type="project" value="InterPro"/>
</dbReference>
<feature type="transmembrane region" description="Helical" evidence="12">
    <location>
        <begin position="301"/>
        <end position="320"/>
    </location>
</feature>
<dbReference type="InterPro" id="IPR039421">
    <property type="entry name" value="Type_1_exporter"/>
</dbReference>
<evidence type="ECO:0000313" key="17">
    <source>
        <dbReference type="Proteomes" id="UP001208771"/>
    </source>
</evidence>
<evidence type="ECO:0000256" key="1">
    <source>
        <dbReference type="ARBA" id="ARBA00004651"/>
    </source>
</evidence>
<dbReference type="InterPro" id="IPR011527">
    <property type="entry name" value="ABC1_TM_dom"/>
</dbReference>
<dbReference type="Pfam" id="PF00664">
    <property type="entry name" value="ABC_membrane"/>
    <property type="match status" value="1"/>
</dbReference>
<dbReference type="PROSITE" id="PS50929">
    <property type="entry name" value="ABC_TM1F"/>
    <property type="match status" value="1"/>
</dbReference>
<protein>
    <submittedName>
        <fullName evidence="16">Type I secretion system permease/ATPase</fullName>
    </submittedName>
</protein>
<dbReference type="GO" id="GO:0016887">
    <property type="term" value="F:ATP hydrolysis activity"/>
    <property type="evidence" value="ECO:0007669"/>
    <property type="project" value="InterPro"/>
</dbReference>
<dbReference type="Gene3D" id="3.90.70.10">
    <property type="entry name" value="Cysteine proteinases"/>
    <property type="match status" value="1"/>
</dbReference>
<evidence type="ECO:0000256" key="6">
    <source>
        <dbReference type="ARBA" id="ARBA00022741"/>
    </source>
</evidence>
<dbReference type="SUPFAM" id="SSF52540">
    <property type="entry name" value="P-loop containing nucleoside triphosphate hydrolases"/>
    <property type="match status" value="1"/>
</dbReference>
<dbReference type="SUPFAM" id="SSF90123">
    <property type="entry name" value="ABC transporter transmembrane region"/>
    <property type="match status" value="1"/>
</dbReference>
<evidence type="ECO:0000256" key="12">
    <source>
        <dbReference type="SAM" id="Phobius"/>
    </source>
</evidence>
<dbReference type="InterPro" id="IPR017750">
    <property type="entry name" value="ATPase_T1SS"/>
</dbReference>
<dbReference type="InterPro" id="IPR003439">
    <property type="entry name" value="ABC_transporter-like_ATP-bd"/>
</dbReference>
<evidence type="ECO:0000256" key="8">
    <source>
        <dbReference type="ARBA" id="ARBA00022840"/>
    </source>
</evidence>
<dbReference type="InterPro" id="IPR003593">
    <property type="entry name" value="AAA+_ATPase"/>
</dbReference>
<dbReference type="RefSeq" id="WP_306409275.1">
    <property type="nucleotide sequence ID" value="NZ_JANFPI010000001.1"/>
</dbReference>
<comment type="subcellular location">
    <subcellularLocation>
        <location evidence="1">Cell membrane</location>
        <topology evidence="1">Multi-pass membrane protein</topology>
    </subcellularLocation>
</comment>
<organism evidence="16 17">
    <name type="scientific">Ectorhizobium quercum</name>
    <dbReference type="NCBI Taxonomy" id="2965071"/>
    <lineage>
        <taxon>Bacteria</taxon>
        <taxon>Pseudomonadati</taxon>
        <taxon>Pseudomonadota</taxon>
        <taxon>Alphaproteobacteria</taxon>
        <taxon>Hyphomicrobiales</taxon>
        <taxon>Rhizobiaceae</taxon>
        <taxon>Ectorhizobium</taxon>
    </lineage>
</organism>
<sequence length="732" mass="80022">MPFTDIPPLFPGSVGWLESLRLVAQHYRLALSVQGVKQAAASDMTGSEQDRVRNIARNMGLRIKFLKPGRLSLSGWHLPAILKMKTGEVAVIHAISETGEASVSFGGEEGLERAHPLDALLAGAEVIAIARPARTVADARVDTYIQPYEEHWLRRIVLRDMGAYGHVLIASLIANALGLTGVLFSMQVYDRVVPAQSFNTLYVLFSGVVLALLFDFLIRRVRMTIIDVLGKQADLKMSDLVFGHALRVRNRARPTSTGSFIAQLRDLEQVRELMTSTTVAALADLPFFFLFLVIFWFIGGILVLVPLTALFLLVLPGLLLQRRLRTYANEAMREASLRNAMLVEAVQGIEDIKTLQAEDRFQHQWNHYNAVTGEAQMRLRGLTKSLGIWTQNIQTCVYVVIVFAGAPMIIAGDMTTGALVGASILGSRMMAPMGQLSQIAGRFQQARIAKKGLDRIMEMPVDHPASENRIHRPKIEGSYRFKGATFRYGDDASPVALSVRDLKIDPGETIALIGKNGAGKSTLLLAMSGLLEPSAGEVLLDDLALGHIDPADIRRDVGLLTQNSRLFFGTLRDNIMMGAPHASAEEIGNALAMVGADAFVNRLPKGLEHVIQEGGQGLSGGQKQALLLARLLIREPTVILLDEPTAAMDEATERNFIEQFARWSAGRTVIVATHRMRVLELVNRLIVVENGMIALDEPKEKGLQALTGVRKVSPDREPGQMRKAAASPAGGI</sequence>
<feature type="domain" description="Peptidase C39" evidence="15">
    <location>
        <begin position="13"/>
        <end position="159"/>
    </location>
</feature>
<evidence type="ECO:0000313" key="16">
    <source>
        <dbReference type="EMBL" id="MCX8995492.1"/>
    </source>
</evidence>
<evidence type="ECO:0000259" key="15">
    <source>
        <dbReference type="PROSITE" id="PS50990"/>
    </source>
</evidence>
<keyword evidence="10 12" id="KW-0472">Membrane</keyword>
<dbReference type="GO" id="GO:0008233">
    <property type="term" value="F:peptidase activity"/>
    <property type="evidence" value="ECO:0007669"/>
    <property type="project" value="InterPro"/>
</dbReference>
<evidence type="ECO:0000259" key="13">
    <source>
        <dbReference type="PROSITE" id="PS50893"/>
    </source>
</evidence>
<gene>
    <name evidence="16" type="ORF">NOF55_00035</name>
</gene>
<accession>A0AAE3MXX1</accession>
<evidence type="ECO:0000256" key="3">
    <source>
        <dbReference type="ARBA" id="ARBA00022448"/>
    </source>
</evidence>
<dbReference type="GO" id="GO:0005886">
    <property type="term" value="C:plasma membrane"/>
    <property type="evidence" value="ECO:0007669"/>
    <property type="project" value="UniProtKB-SubCell"/>
</dbReference>
<evidence type="ECO:0000259" key="14">
    <source>
        <dbReference type="PROSITE" id="PS50929"/>
    </source>
</evidence>
<dbReference type="Gene3D" id="1.20.1560.10">
    <property type="entry name" value="ABC transporter type 1, transmembrane domain"/>
    <property type="match status" value="1"/>
</dbReference>
<evidence type="ECO:0000256" key="4">
    <source>
        <dbReference type="ARBA" id="ARBA00022475"/>
    </source>
</evidence>
<dbReference type="Pfam" id="PF00005">
    <property type="entry name" value="ABC_tran"/>
    <property type="match status" value="1"/>
</dbReference>
<keyword evidence="17" id="KW-1185">Reference proteome</keyword>
<dbReference type="PROSITE" id="PS50893">
    <property type="entry name" value="ABC_TRANSPORTER_2"/>
    <property type="match status" value="1"/>
</dbReference>
<dbReference type="GO" id="GO:0005524">
    <property type="term" value="F:ATP binding"/>
    <property type="evidence" value="ECO:0007669"/>
    <property type="project" value="UniProtKB-KW"/>
</dbReference>
<dbReference type="AlphaFoldDB" id="A0AAE3MXX1"/>
<name>A0AAE3MXX1_9HYPH</name>
<dbReference type="PANTHER" id="PTHR43394">
    <property type="entry name" value="ATP-DEPENDENT PERMEASE MDL1, MITOCHONDRIAL"/>
    <property type="match status" value="1"/>
</dbReference>
<dbReference type="Proteomes" id="UP001208771">
    <property type="component" value="Unassembled WGS sequence"/>
</dbReference>
<keyword evidence="8" id="KW-0067">ATP-binding</keyword>
<dbReference type="InterPro" id="IPR036640">
    <property type="entry name" value="ABC1_TM_sf"/>
</dbReference>
<keyword evidence="5 12" id="KW-0812">Transmembrane</keyword>
<dbReference type="EMBL" id="JANFPI010000001">
    <property type="protein sequence ID" value="MCX8995492.1"/>
    <property type="molecule type" value="Genomic_DNA"/>
</dbReference>
<keyword evidence="4" id="KW-1003">Cell membrane</keyword>
<evidence type="ECO:0000256" key="11">
    <source>
        <dbReference type="SAM" id="MobiDB-lite"/>
    </source>
</evidence>
<evidence type="ECO:0000256" key="5">
    <source>
        <dbReference type="ARBA" id="ARBA00022692"/>
    </source>
</evidence>
<keyword evidence="9 12" id="KW-1133">Transmembrane helix</keyword>
<dbReference type="CDD" id="cd18587">
    <property type="entry name" value="ABC_6TM_LapB_like"/>
    <property type="match status" value="1"/>
</dbReference>
<dbReference type="InterPro" id="IPR017871">
    <property type="entry name" value="ABC_transporter-like_CS"/>
</dbReference>
<feature type="transmembrane region" description="Helical" evidence="12">
    <location>
        <begin position="386"/>
        <end position="410"/>
    </location>
</feature>
<feature type="domain" description="ABC transporter" evidence="13">
    <location>
        <begin position="479"/>
        <end position="715"/>
    </location>
</feature>
<dbReference type="InterPro" id="IPR005074">
    <property type="entry name" value="Peptidase_C39"/>
</dbReference>
<evidence type="ECO:0000256" key="7">
    <source>
        <dbReference type="ARBA" id="ARBA00022801"/>
    </source>
</evidence>
<dbReference type="SMART" id="SM00382">
    <property type="entry name" value="AAA"/>
    <property type="match status" value="1"/>
</dbReference>
<dbReference type="PROSITE" id="PS00211">
    <property type="entry name" value="ABC_TRANSPORTER_1"/>
    <property type="match status" value="1"/>
</dbReference>
<dbReference type="InterPro" id="IPR027417">
    <property type="entry name" value="P-loop_NTPase"/>
</dbReference>
<feature type="transmembrane region" description="Helical" evidence="12">
    <location>
        <begin position="201"/>
        <end position="218"/>
    </location>
</feature>
<feature type="region of interest" description="Disordered" evidence="11">
    <location>
        <begin position="712"/>
        <end position="732"/>
    </location>
</feature>
<evidence type="ECO:0000256" key="10">
    <source>
        <dbReference type="ARBA" id="ARBA00023136"/>
    </source>
</evidence>
<dbReference type="PANTHER" id="PTHR43394:SF1">
    <property type="entry name" value="ATP-BINDING CASSETTE SUB-FAMILY B MEMBER 10, MITOCHONDRIAL"/>
    <property type="match status" value="1"/>
</dbReference>
<dbReference type="Gene3D" id="3.40.50.300">
    <property type="entry name" value="P-loop containing nucleotide triphosphate hydrolases"/>
    <property type="match status" value="1"/>
</dbReference>